<sequence>MLDDVLVPRPGNVDPQTCPACARIRAAISACVRTGNAVGAREVVLTMRAHMIHGHPDDPRNVLAPAR</sequence>
<reference evidence="2" key="1">
    <citation type="journal article" date="2019" name="Int. J. Syst. Evol. Microbiol.">
        <title>The Global Catalogue of Microorganisms (GCM) 10K type strain sequencing project: providing services to taxonomists for standard genome sequencing and annotation.</title>
        <authorList>
            <consortium name="The Broad Institute Genomics Platform"/>
            <consortium name="The Broad Institute Genome Sequencing Center for Infectious Disease"/>
            <person name="Wu L."/>
            <person name="Ma J."/>
        </authorList>
    </citation>
    <scope>NUCLEOTIDE SEQUENCE [LARGE SCALE GENOMIC DNA]</scope>
    <source>
        <strain evidence="2">JCM 16924</strain>
    </source>
</reference>
<keyword evidence="2" id="KW-1185">Reference proteome</keyword>
<comment type="caution">
    <text evidence="1">The sequence shown here is derived from an EMBL/GenBank/DDBJ whole genome shotgun (WGS) entry which is preliminary data.</text>
</comment>
<gene>
    <name evidence="1" type="ORF">GCM10022232_68950</name>
</gene>
<protein>
    <submittedName>
        <fullName evidence="1">Uncharacterized protein</fullName>
    </submittedName>
</protein>
<name>A0ABP7SSW7_9ACTN</name>
<evidence type="ECO:0000313" key="1">
    <source>
        <dbReference type="EMBL" id="GAA4016032.1"/>
    </source>
</evidence>
<dbReference type="Proteomes" id="UP001500456">
    <property type="component" value="Unassembled WGS sequence"/>
</dbReference>
<accession>A0ABP7SSW7</accession>
<organism evidence="1 2">
    <name type="scientific">Streptomyces plumbiresistens</name>
    <dbReference type="NCBI Taxonomy" id="511811"/>
    <lineage>
        <taxon>Bacteria</taxon>
        <taxon>Bacillati</taxon>
        <taxon>Actinomycetota</taxon>
        <taxon>Actinomycetes</taxon>
        <taxon>Kitasatosporales</taxon>
        <taxon>Streptomycetaceae</taxon>
        <taxon>Streptomyces</taxon>
    </lineage>
</organism>
<dbReference type="EMBL" id="BAAAZX010000024">
    <property type="protein sequence ID" value="GAA4016032.1"/>
    <property type="molecule type" value="Genomic_DNA"/>
</dbReference>
<proteinExistence type="predicted"/>
<evidence type="ECO:0000313" key="2">
    <source>
        <dbReference type="Proteomes" id="UP001500456"/>
    </source>
</evidence>